<keyword evidence="3" id="KW-1185">Reference proteome</keyword>
<dbReference type="Pfam" id="PF00753">
    <property type="entry name" value="Lactamase_B"/>
    <property type="match status" value="1"/>
</dbReference>
<dbReference type="PANTHER" id="PTHR42951">
    <property type="entry name" value="METALLO-BETA-LACTAMASE DOMAIN-CONTAINING"/>
    <property type="match status" value="1"/>
</dbReference>
<dbReference type="SMART" id="SM00849">
    <property type="entry name" value="Lactamase_B"/>
    <property type="match status" value="1"/>
</dbReference>
<dbReference type="InterPro" id="IPR036866">
    <property type="entry name" value="RibonucZ/Hydroxyglut_hydro"/>
</dbReference>
<dbReference type="GO" id="GO:0016787">
    <property type="term" value="F:hydrolase activity"/>
    <property type="evidence" value="ECO:0007669"/>
    <property type="project" value="UniProtKB-KW"/>
</dbReference>
<accession>A0A2I0SVW0</accession>
<reference evidence="2 3" key="1">
    <citation type="submission" date="2017-12" db="EMBL/GenBank/DDBJ databases">
        <title>Streptomyces populusis sp. nov., a novel endophytic actinobacterium isolated from stems of Populus adenopoda Maxim.</title>
        <authorList>
            <person name="Wang Z."/>
        </authorList>
    </citation>
    <scope>NUCLEOTIDE SEQUENCE [LARGE SCALE GENOMIC DNA]</scope>
    <source>
        <strain evidence="2 3">A249</strain>
    </source>
</reference>
<name>A0A2I0SVW0_9ACTN</name>
<comment type="caution">
    <text evidence="2">The sequence shown here is derived from an EMBL/GenBank/DDBJ whole genome shotgun (WGS) entry which is preliminary data.</text>
</comment>
<proteinExistence type="predicted"/>
<protein>
    <submittedName>
        <fullName evidence="2">MBL fold metallo-hydrolase</fullName>
    </submittedName>
</protein>
<dbReference type="Proteomes" id="UP000236178">
    <property type="component" value="Unassembled WGS sequence"/>
</dbReference>
<evidence type="ECO:0000313" key="2">
    <source>
        <dbReference type="EMBL" id="PKT74079.1"/>
    </source>
</evidence>
<sequence>MPSVRLEPAAPAHEVKEIEEGVYAYLQPDGGWCLNNAGIVLAGTGPVLVDTAATEARARRLRHVVDDLSPTPVDILVNTHSHGDHTFGNHLFERATVVAHRRAAAEMAEHGLALTALWPDVRWGHVEAGAPEVVFDDRMTLPASGFRIELIHLGPGHTAGDAVVWLADQRVLFTGDLVFSGATPFTLMGSVSGSLRVLDRLRALEPRVVVPGHGPVGGPELLDADADYLRWVRGLARQGLAEGLTPLALARATGPGPFAGLTDSERLVVNLHRAYAEERGAEPAAPLDVPAVFGEMVDFCGAHPHCAA</sequence>
<gene>
    <name evidence="2" type="ORF">CW362_05360</name>
</gene>
<dbReference type="InterPro" id="IPR050855">
    <property type="entry name" value="NDM-1-like"/>
</dbReference>
<dbReference type="CDD" id="cd16282">
    <property type="entry name" value="metallo-hydrolase-like_MBL-fold"/>
    <property type="match status" value="1"/>
</dbReference>
<evidence type="ECO:0000313" key="3">
    <source>
        <dbReference type="Proteomes" id="UP000236178"/>
    </source>
</evidence>
<dbReference type="PANTHER" id="PTHR42951:SF4">
    <property type="entry name" value="ACYL-COENZYME A THIOESTERASE MBLAC2"/>
    <property type="match status" value="1"/>
</dbReference>
<dbReference type="RefSeq" id="WP_103548179.1">
    <property type="nucleotide sequence ID" value="NZ_JBHJSK010000019.1"/>
</dbReference>
<dbReference type="OrthoDB" id="420651at2"/>
<keyword evidence="2" id="KW-0378">Hydrolase</keyword>
<dbReference type="SUPFAM" id="SSF56281">
    <property type="entry name" value="Metallo-hydrolase/oxidoreductase"/>
    <property type="match status" value="1"/>
</dbReference>
<dbReference type="InterPro" id="IPR001279">
    <property type="entry name" value="Metallo-B-lactamas"/>
</dbReference>
<dbReference type="AlphaFoldDB" id="A0A2I0SVW0"/>
<dbReference type="EMBL" id="PJOS01000006">
    <property type="protein sequence ID" value="PKT74079.1"/>
    <property type="molecule type" value="Genomic_DNA"/>
</dbReference>
<feature type="domain" description="Metallo-beta-lactamase" evidence="1">
    <location>
        <begin position="34"/>
        <end position="213"/>
    </location>
</feature>
<evidence type="ECO:0000259" key="1">
    <source>
        <dbReference type="SMART" id="SM00849"/>
    </source>
</evidence>
<dbReference type="Gene3D" id="3.60.15.10">
    <property type="entry name" value="Ribonuclease Z/Hydroxyacylglutathione hydrolase-like"/>
    <property type="match status" value="1"/>
</dbReference>
<organism evidence="2 3">
    <name type="scientific">Streptomyces populi</name>
    <dbReference type="NCBI Taxonomy" id="2058924"/>
    <lineage>
        <taxon>Bacteria</taxon>
        <taxon>Bacillati</taxon>
        <taxon>Actinomycetota</taxon>
        <taxon>Actinomycetes</taxon>
        <taxon>Kitasatosporales</taxon>
        <taxon>Streptomycetaceae</taxon>
        <taxon>Streptomyces</taxon>
    </lineage>
</organism>